<keyword evidence="2" id="KW-1185">Reference proteome</keyword>
<accession>A0ABW4SYD2</accession>
<name>A0ABW4SYD2_9ACTN</name>
<comment type="caution">
    <text evidence="1">The sequence shown here is derived from an EMBL/GenBank/DDBJ whole genome shotgun (WGS) entry which is preliminary data.</text>
</comment>
<evidence type="ECO:0000313" key="2">
    <source>
        <dbReference type="Proteomes" id="UP001597368"/>
    </source>
</evidence>
<organism evidence="1 2">
    <name type="scientific">Nonomuraea mangrovi</name>
    <dbReference type="NCBI Taxonomy" id="2316207"/>
    <lineage>
        <taxon>Bacteria</taxon>
        <taxon>Bacillati</taxon>
        <taxon>Actinomycetota</taxon>
        <taxon>Actinomycetes</taxon>
        <taxon>Streptosporangiales</taxon>
        <taxon>Streptosporangiaceae</taxon>
        <taxon>Nonomuraea</taxon>
    </lineage>
</organism>
<protein>
    <submittedName>
        <fullName evidence="1">Uncharacterized protein</fullName>
    </submittedName>
</protein>
<evidence type="ECO:0000313" key="1">
    <source>
        <dbReference type="EMBL" id="MFD1933885.1"/>
    </source>
</evidence>
<reference evidence="2" key="1">
    <citation type="journal article" date="2019" name="Int. J. Syst. Evol. Microbiol.">
        <title>The Global Catalogue of Microorganisms (GCM) 10K type strain sequencing project: providing services to taxonomists for standard genome sequencing and annotation.</title>
        <authorList>
            <consortium name="The Broad Institute Genomics Platform"/>
            <consortium name="The Broad Institute Genome Sequencing Center for Infectious Disease"/>
            <person name="Wu L."/>
            <person name="Ma J."/>
        </authorList>
    </citation>
    <scope>NUCLEOTIDE SEQUENCE [LARGE SCALE GENOMIC DNA]</scope>
    <source>
        <strain evidence="2">ICMP 6774ER</strain>
    </source>
</reference>
<sequence>MQLVHATELDGGAGQTVAVRAGGRPAELADILWDMHARRHRHEAGVPAGLLEG</sequence>
<dbReference type="Proteomes" id="UP001597368">
    <property type="component" value="Unassembled WGS sequence"/>
</dbReference>
<proteinExistence type="predicted"/>
<dbReference type="EMBL" id="JBHUFV010000033">
    <property type="protein sequence ID" value="MFD1933885.1"/>
    <property type="molecule type" value="Genomic_DNA"/>
</dbReference>
<gene>
    <name evidence="1" type="ORF">ACFSKW_20695</name>
</gene>
<dbReference type="RefSeq" id="WP_379573924.1">
    <property type="nucleotide sequence ID" value="NZ_JBHUFV010000033.1"/>
</dbReference>